<evidence type="ECO:0000313" key="7">
    <source>
        <dbReference type="EMBL" id="TDR36192.1"/>
    </source>
</evidence>
<name>A0A011VLR8_9HYPH</name>
<dbReference type="InterPro" id="IPR036388">
    <property type="entry name" value="WH-like_DNA-bd_sf"/>
</dbReference>
<dbReference type="InterPro" id="IPR050397">
    <property type="entry name" value="Env_Response_Regulators"/>
</dbReference>
<protein>
    <submittedName>
        <fullName evidence="7">CRP-like cAMP-binding protein</fullName>
    </submittedName>
    <submittedName>
        <fullName evidence="6">Crp/Fnr family transcriptional regulator</fullName>
    </submittedName>
</protein>
<dbReference type="PANTHER" id="PTHR24567:SF68">
    <property type="entry name" value="DNA-BINDING TRANSCRIPTIONAL DUAL REGULATOR CRP"/>
    <property type="match status" value="1"/>
</dbReference>
<dbReference type="PROSITE" id="PS50042">
    <property type="entry name" value="CNMP_BINDING_3"/>
    <property type="match status" value="1"/>
</dbReference>
<keyword evidence="1" id="KW-0805">Transcription regulation</keyword>
<keyword evidence="2" id="KW-0238">DNA-binding</keyword>
<evidence type="ECO:0000313" key="8">
    <source>
        <dbReference type="Proteomes" id="UP000019849"/>
    </source>
</evidence>
<dbReference type="RefSeq" id="WP_035024794.1">
    <property type="nucleotide sequence ID" value="NZ_KK073881.1"/>
</dbReference>
<dbReference type="PANTHER" id="PTHR24567">
    <property type="entry name" value="CRP FAMILY TRANSCRIPTIONAL REGULATORY PROTEIN"/>
    <property type="match status" value="1"/>
</dbReference>
<reference evidence="6 8" key="1">
    <citation type="submission" date="2014-02" db="EMBL/GenBank/DDBJ databases">
        <title>Aquamicrobium defluvii Genome sequencing.</title>
        <authorList>
            <person name="Wang X."/>
        </authorList>
    </citation>
    <scope>NUCLEOTIDE SEQUENCE [LARGE SCALE GENOMIC DNA]</scope>
    <source>
        <strain evidence="6 8">W13Z1</strain>
    </source>
</reference>
<dbReference type="CDD" id="cd00038">
    <property type="entry name" value="CAP_ED"/>
    <property type="match status" value="1"/>
</dbReference>
<evidence type="ECO:0000256" key="2">
    <source>
        <dbReference type="ARBA" id="ARBA00023125"/>
    </source>
</evidence>
<dbReference type="SUPFAM" id="SSF46785">
    <property type="entry name" value="Winged helix' DNA-binding domain"/>
    <property type="match status" value="1"/>
</dbReference>
<evidence type="ECO:0000259" key="5">
    <source>
        <dbReference type="PROSITE" id="PS51063"/>
    </source>
</evidence>
<evidence type="ECO:0000259" key="4">
    <source>
        <dbReference type="PROSITE" id="PS50042"/>
    </source>
</evidence>
<keyword evidence="9" id="KW-1185">Reference proteome</keyword>
<dbReference type="Pfam" id="PF13545">
    <property type="entry name" value="HTH_Crp_2"/>
    <property type="match status" value="1"/>
</dbReference>
<evidence type="ECO:0000256" key="3">
    <source>
        <dbReference type="ARBA" id="ARBA00023163"/>
    </source>
</evidence>
<dbReference type="InterPro" id="IPR000595">
    <property type="entry name" value="cNMP-bd_dom"/>
</dbReference>
<sequence length="241" mass="27504">MNEWHDALTRKLQAFKGLGPEDMEMLRELQKPRSLIESGKEVVYEGQYPHSAYILREGWACSYKRLRDGSRQIIDIQIPGDFLGLRSLLLRASDHSFLTITDVEVARLDRQRMLDVFRRTPRLAVGLMWAASRDEAMVVEHLVSIGRRGAFERTAHFLLELGERLKLVGIGDGRTYPCPISQSILADALGMTAIHINRVLRQLREAKIVVFRDGIVEFLDIKRAAEITGFEMAYLDQVPVN</sequence>
<dbReference type="InterPro" id="IPR036390">
    <property type="entry name" value="WH_DNA-bd_sf"/>
</dbReference>
<dbReference type="HOGENOM" id="CLU_075053_0_0_5"/>
<gene>
    <name evidence="6" type="ORF">BG36_22155</name>
    <name evidence="7" type="ORF">DES43_10691</name>
</gene>
<dbReference type="SUPFAM" id="SSF51206">
    <property type="entry name" value="cAMP-binding domain-like"/>
    <property type="match status" value="1"/>
</dbReference>
<keyword evidence="3" id="KW-0804">Transcription</keyword>
<dbReference type="SMART" id="SM00100">
    <property type="entry name" value="cNMP"/>
    <property type="match status" value="1"/>
</dbReference>
<dbReference type="InterPro" id="IPR014710">
    <property type="entry name" value="RmlC-like_jellyroll"/>
</dbReference>
<dbReference type="Gene3D" id="2.60.120.10">
    <property type="entry name" value="Jelly Rolls"/>
    <property type="match status" value="1"/>
</dbReference>
<dbReference type="PATRIC" id="fig|69279.3.peg.1351"/>
<feature type="domain" description="Cyclic nucleotide-binding" evidence="4">
    <location>
        <begin position="14"/>
        <end position="117"/>
    </location>
</feature>
<dbReference type="Pfam" id="PF00027">
    <property type="entry name" value="cNMP_binding"/>
    <property type="match status" value="1"/>
</dbReference>
<dbReference type="GO" id="GO:0005829">
    <property type="term" value="C:cytosol"/>
    <property type="evidence" value="ECO:0007669"/>
    <property type="project" value="TreeGrafter"/>
</dbReference>
<dbReference type="Proteomes" id="UP000019849">
    <property type="component" value="Unassembled WGS sequence"/>
</dbReference>
<comment type="caution">
    <text evidence="6">The sequence shown here is derived from an EMBL/GenBank/DDBJ whole genome shotgun (WGS) entry which is preliminary data.</text>
</comment>
<dbReference type="STRING" id="69279.BG36_22155"/>
<dbReference type="EMBL" id="JENY01000007">
    <property type="protein sequence ID" value="EXL09355.1"/>
    <property type="molecule type" value="Genomic_DNA"/>
</dbReference>
<evidence type="ECO:0000313" key="9">
    <source>
        <dbReference type="Proteomes" id="UP000294958"/>
    </source>
</evidence>
<dbReference type="eggNOG" id="COG0664">
    <property type="taxonomic scope" value="Bacteria"/>
</dbReference>
<reference evidence="7 9" key="2">
    <citation type="submission" date="2019-03" db="EMBL/GenBank/DDBJ databases">
        <title>Genomic Encyclopedia of Type Strains, Phase IV (KMG-IV): sequencing the most valuable type-strain genomes for metagenomic binning, comparative biology and taxonomic classification.</title>
        <authorList>
            <person name="Goeker M."/>
        </authorList>
    </citation>
    <scope>NUCLEOTIDE SEQUENCE [LARGE SCALE GENOMIC DNA]</scope>
    <source>
        <strain evidence="7 9">DSM 11603</strain>
    </source>
</reference>
<dbReference type="PROSITE" id="PS51063">
    <property type="entry name" value="HTH_CRP_2"/>
    <property type="match status" value="1"/>
</dbReference>
<feature type="domain" description="HTH crp-type" evidence="5">
    <location>
        <begin position="148"/>
        <end position="222"/>
    </location>
</feature>
<dbReference type="Proteomes" id="UP000294958">
    <property type="component" value="Unassembled WGS sequence"/>
</dbReference>
<dbReference type="Gene3D" id="1.10.10.10">
    <property type="entry name" value="Winged helix-like DNA-binding domain superfamily/Winged helix DNA-binding domain"/>
    <property type="match status" value="1"/>
</dbReference>
<evidence type="ECO:0000313" key="6">
    <source>
        <dbReference type="EMBL" id="EXL09355.1"/>
    </source>
</evidence>
<dbReference type="InterPro" id="IPR012318">
    <property type="entry name" value="HTH_CRP"/>
</dbReference>
<accession>A0A011VLR8</accession>
<dbReference type="GO" id="GO:0003700">
    <property type="term" value="F:DNA-binding transcription factor activity"/>
    <property type="evidence" value="ECO:0007669"/>
    <property type="project" value="TreeGrafter"/>
</dbReference>
<dbReference type="EMBL" id="SNZF01000006">
    <property type="protein sequence ID" value="TDR36192.1"/>
    <property type="molecule type" value="Genomic_DNA"/>
</dbReference>
<organism evidence="6 8">
    <name type="scientific">Aquamicrobium defluvii</name>
    <dbReference type="NCBI Taxonomy" id="69279"/>
    <lineage>
        <taxon>Bacteria</taxon>
        <taxon>Pseudomonadati</taxon>
        <taxon>Pseudomonadota</taxon>
        <taxon>Alphaproteobacteria</taxon>
        <taxon>Hyphomicrobiales</taxon>
        <taxon>Phyllobacteriaceae</taxon>
        <taxon>Aquamicrobium</taxon>
    </lineage>
</organism>
<proteinExistence type="predicted"/>
<dbReference type="AlphaFoldDB" id="A0A011VLR8"/>
<dbReference type="InterPro" id="IPR018490">
    <property type="entry name" value="cNMP-bd_dom_sf"/>
</dbReference>
<evidence type="ECO:0000256" key="1">
    <source>
        <dbReference type="ARBA" id="ARBA00023015"/>
    </source>
</evidence>
<dbReference type="OrthoDB" id="7584044at2"/>
<dbReference type="GO" id="GO:0003677">
    <property type="term" value="F:DNA binding"/>
    <property type="evidence" value="ECO:0007669"/>
    <property type="project" value="UniProtKB-KW"/>
</dbReference>